<dbReference type="OrthoDB" id="32111at10239"/>
<dbReference type="RefSeq" id="YP_005087353.1">
    <property type="nucleotide sequence ID" value="NC_016656.1"/>
</dbReference>
<dbReference type="EMBL" id="GU071107">
    <property type="protein sequence ID" value="ADP00219.1"/>
    <property type="molecule type" value="Genomic_DNA"/>
</dbReference>
<reference evidence="1 2" key="1">
    <citation type="submission" date="2009-10" db="EMBL/GenBank/DDBJ databases">
        <title>The Genome Sequence of Cyanophage P-SSP2.</title>
        <authorList>
            <consortium name="The Broad Institute Genome Sequencing Platform"/>
            <person name="Henn M.R."/>
            <person name="Sullivan M.S."/>
            <person name="Osburne M.S."/>
            <person name="Levin J."/>
            <person name="Malboeuf C."/>
            <person name="Casali M."/>
            <person name="Russ C."/>
            <person name="Lennon N."/>
            <person name="Erlich R."/>
            <person name="Young S.K."/>
            <person name="Koehrsen M."/>
            <person name="Yandava C."/>
            <person name="Zeng Q."/>
            <person name="Alvarado L."/>
            <person name="Anderson S."/>
            <person name="Berlin A."/>
            <person name="Borenstein D."/>
            <person name="Chen Z."/>
            <person name="Engels R."/>
            <person name="Freedman E."/>
            <person name="Gellesch M."/>
            <person name="Goldberg J."/>
            <person name="Green L."/>
            <person name="Griggs A."/>
            <person name="Gujja S."/>
            <person name="Heiman D."/>
            <person name="Hepburn T."/>
            <person name="Howarth C."/>
            <person name="Jen D."/>
            <person name="Larson L."/>
            <person name="Lewis B."/>
            <person name="Mehta T."/>
            <person name="Park D."/>
            <person name="Pearson M."/>
            <person name="Roberts A."/>
            <person name="Ryan E."/>
            <person name="Saif S."/>
            <person name="Shea T."/>
            <person name="Shenoy N."/>
            <person name="Sisk P."/>
            <person name="Stolte C."/>
            <person name="Sykes S."/>
            <person name="Walk T."/>
            <person name="White J."/>
            <person name="Yu Q."/>
            <person name="Coleman M.L."/>
            <person name="Huang K.H."/>
            <person name="Weigele P.R."/>
            <person name="DeFrancesco A.S."/>
            <person name="Kern S.E."/>
            <person name="Thompson L.R."/>
            <person name="Fu R."/>
            <person name="Hombeck B."/>
            <person name="Chisholm S.W."/>
            <person name="Haas B."/>
            <person name="Nusbaum C."/>
            <person name="Galagan J."/>
            <person name="Birren B."/>
        </authorList>
    </citation>
    <scope>NUCLEOTIDE SEQUENCE [LARGE SCALE GENOMIC DNA]</scope>
    <source>
        <strain evidence="1">Syn26</strain>
    </source>
</reference>
<dbReference type="GeneID" id="11537948"/>
<dbReference type="KEGG" id="vg:11537948"/>
<name>E3SQK1_9CAUD</name>
<gene>
    <name evidence="1" type="ORF">CYLG_00016</name>
</gene>
<organism evidence="1 2">
    <name type="scientific">Cyanophage P-SSP2</name>
    <dbReference type="NCBI Taxonomy" id="444876"/>
    <lineage>
        <taxon>Viruses</taxon>
        <taxon>Duplodnaviria</taxon>
        <taxon>Heunggongvirae</taxon>
        <taxon>Uroviricota</taxon>
        <taxon>Caudoviricetes</taxon>
        <taxon>Autographivirales</taxon>
        <taxon>Sechaudvirinae</taxon>
        <taxon>Tritonvirus</taxon>
        <taxon>Tritonvirus PSSP2</taxon>
    </lineage>
</organism>
<proteinExistence type="predicted"/>
<sequence length="108" mass="12533">MLRLYAAVCMYVFEHGRMDVQGLTTSWTHGRMADADSEQQGRFDSDHVQLPRNERGLKRMNIRVTLYQSTTYFVESDSEEQALAYVKANPNLVISEHESWTETEEIKS</sequence>
<keyword evidence="2" id="KW-1185">Reference proteome</keyword>
<evidence type="ECO:0000313" key="2">
    <source>
        <dbReference type="Proteomes" id="UP000006536"/>
    </source>
</evidence>
<accession>E3SQK1</accession>
<dbReference type="Proteomes" id="UP000006536">
    <property type="component" value="Segment"/>
</dbReference>
<evidence type="ECO:0000313" key="1">
    <source>
        <dbReference type="EMBL" id="ADP00219.1"/>
    </source>
</evidence>
<protein>
    <submittedName>
        <fullName evidence="1">Uncharacterized protein</fullName>
    </submittedName>
</protein>